<dbReference type="PANTHER" id="PTHR43000">
    <property type="entry name" value="DTDP-D-GLUCOSE 4,6-DEHYDRATASE-RELATED"/>
    <property type="match status" value="1"/>
</dbReference>
<reference evidence="3 4" key="2">
    <citation type="journal article" date="2008" name="Int. J. Syst. Evol. Microbiol.">
        <title>Methanocella paludicola gen. nov., sp. nov., a methane-producing archaeon, the first isolate of the lineage 'Rice Cluster I', and proposal of the new archaeal order Methanocellales ord. nov.</title>
        <authorList>
            <person name="Sakai S."/>
            <person name="Imachi H."/>
            <person name="Hanada S."/>
            <person name="Ohashi A."/>
            <person name="Harada H."/>
            <person name="Kamagata Y."/>
        </authorList>
    </citation>
    <scope>NUCLEOTIDE SEQUENCE [LARGE SCALE GENOMIC DNA]</scope>
    <source>
        <strain evidence="4">DSM 17711 / JCM 13418 / NBRC 101707 / SANAE</strain>
    </source>
</reference>
<proteinExistence type="inferred from homology"/>
<dbReference type="InParanoid" id="D1YWW3"/>
<gene>
    <name evidence="3" type="ordered locus">MCP_0863</name>
</gene>
<keyword evidence="4" id="KW-1185">Reference proteome</keyword>
<dbReference type="Gene3D" id="3.90.25.10">
    <property type="entry name" value="UDP-galactose 4-epimerase, domain 1"/>
    <property type="match status" value="1"/>
</dbReference>
<evidence type="ECO:0000256" key="1">
    <source>
        <dbReference type="ARBA" id="ARBA00007637"/>
    </source>
</evidence>
<dbReference type="RefSeq" id="WP_012899614.1">
    <property type="nucleotide sequence ID" value="NC_013665.1"/>
</dbReference>
<evidence type="ECO:0000313" key="3">
    <source>
        <dbReference type="EMBL" id="BAI60935.1"/>
    </source>
</evidence>
<reference evidence="4" key="3">
    <citation type="journal article" date="2011" name="PLoS ONE">
        <title>Genome sequence of a mesophilic hydrogenotrophic methanogen Methanocella paludicola, the first cultivated representative of the order Methanocellales.</title>
        <authorList>
            <person name="Sakai S."/>
            <person name="Takaki Y."/>
            <person name="Shimamura S."/>
            <person name="Sekine M."/>
            <person name="Tajima T."/>
            <person name="Kosugi H."/>
            <person name="Ichikawa N."/>
            <person name="Tasumi E."/>
            <person name="Hiraki A.T."/>
            <person name="Shimizu A."/>
            <person name="Kato Y."/>
            <person name="Nishiko R."/>
            <person name="Mori K."/>
            <person name="Fujita N."/>
            <person name="Imachi H."/>
            <person name="Takai K."/>
        </authorList>
    </citation>
    <scope>NUCLEOTIDE SEQUENCE [LARGE SCALE GENOMIC DNA]</scope>
    <source>
        <strain evidence="4">DSM 17711 / JCM 13418 / NBRC 101707 / SANAE</strain>
    </source>
</reference>
<dbReference type="InterPro" id="IPR001509">
    <property type="entry name" value="Epimerase_deHydtase"/>
</dbReference>
<dbReference type="AlphaFoldDB" id="D1YWW3"/>
<dbReference type="InterPro" id="IPR036291">
    <property type="entry name" value="NAD(P)-bd_dom_sf"/>
</dbReference>
<accession>D1YWW3</accession>
<dbReference type="Pfam" id="PF01370">
    <property type="entry name" value="Epimerase"/>
    <property type="match status" value="1"/>
</dbReference>
<sequence>MSSRILLTGGLGQVGSYLCEELVQRGNIVTIIDNLSSTVNPYPSEANFVKGDIRDASTVSILMHSADAVIHCAAQIYVSRSMEDPLFDAQNNIIGTLNLLNAARKADIKRFVYFSSAATYGDPVRLPVDESHPQEPLSPYGASKLAGEKYALMFHRAYGLPSTVIRPFNIYSPRQDPSNPYSGVISKFMDSVSKGKPPVIFGDGSATRDFVSVHDVVNMVMLMLENSAAIGKAFNCGAGTKTRIDELARMVIRLYGKDSMRPELLPERPGDIKDSYADITLARDILGYSPKITLSAGLKEIVDLKS</sequence>
<dbReference type="PRINTS" id="PR01713">
    <property type="entry name" value="NUCEPIMERASE"/>
</dbReference>
<evidence type="ECO:0000259" key="2">
    <source>
        <dbReference type="Pfam" id="PF01370"/>
    </source>
</evidence>
<organism evidence="3 4">
    <name type="scientific">Methanocella paludicola (strain DSM 17711 / JCM 13418 / NBRC 101707 / SANAE)</name>
    <dbReference type="NCBI Taxonomy" id="304371"/>
    <lineage>
        <taxon>Archaea</taxon>
        <taxon>Methanobacteriati</taxon>
        <taxon>Methanobacteriota</taxon>
        <taxon>Stenosarchaea group</taxon>
        <taxon>Methanomicrobia</taxon>
        <taxon>Methanocellales</taxon>
        <taxon>Methanocellaceae</taxon>
        <taxon>Methanocella</taxon>
    </lineage>
</organism>
<evidence type="ECO:0000313" key="4">
    <source>
        <dbReference type="Proteomes" id="UP000001882"/>
    </source>
</evidence>
<dbReference type="PATRIC" id="fig|304371.9.peg.889"/>
<dbReference type="GeneID" id="8680894"/>
<dbReference type="Proteomes" id="UP000001882">
    <property type="component" value="Chromosome"/>
</dbReference>
<dbReference type="eggNOG" id="arCOG01369">
    <property type="taxonomic scope" value="Archaea"/>
</dbReference>
<name>D1YWW3_METPS</name>
<protein>
    <submittedName>
        <fullName evidence="3">Nucleotide sugar epimerase/dehydratase</fullName>
    </submittedName>
</protein>
<comment type="similarity">
    <text evidence="1">Belongs to the NAD(P)-dependent epimerase/dehydratase family.</text>
</comment>
<dbReference type="STRING" id="304371.MCP_0863"/>
<dbReference type="EMBL" id="AP011532">
    <property type="protein sequence ID" value="BAI60935.1"/>
    <property type="molecule type" value="Genomic_DNA"/>
</dbReference>
<dbReference type="SUPFAM" id="SSF51735">
    <property type="entry name" value="NAD(P)-binding Rossmann-fold domains"/>
    <property type="match status" value="1"/>
</dbReference>
<feature type="domain" description="NAD-dependent epimerase/dehydratase" evidence="2">
    <location>
        <begin position="5"/>
        <end position="237"/>
    </location>
</feature>
<dbReference type="OrthoDB" id="4907at2157"/>
<dbReference type="Gene3D" id="3.40.50.720">
    <property type="entry name" value="NAD(P)-binding Rossmann-like Domain"/>
    <property type="match status" value="1"/>
</dbReference>
<dbReference type="KEGG" id="mpd:MCP_0863"/>
<reference evidence="3 4" key="1">
    <citation type="journal article" date="2007" name="Appl. Environ. Microbiol.">
        <title>Isolation of key methanogens for global methane emission from rice paddy fields: a novel isolate affiliated with the clone cluster rice cluster I.</title>
        <authorList>
            <person name="Sakai S."/>
            <person name="Imachi H."/>
            <person name="Sekiguchi Y."/>
            <person name="Ohashi A."/>
            <person name="Harada H."/>
            <person name="Kamagata Y."/>
        </authorList>
    </citation>
    <scope>NUCLEOTIDE SEQUENCE [LARGE SCALE GENOMIC DNA]</scope>
    <source>
        <strain evidence="4">DSM 17711 / JCM 13418 / NBRC 101707 / SANAE</strain>
    </source>
</reference>